<organism evidence="2 3">
    <name type="scientific">Halalkalibacter hemicellulosilyticusJCM 9152</name>
    <dbReference type="NCBI Taxonomy" id="1236971"/>
    <lineage>
        <taxon>Bacteria</taxon>
        <taxon>Bacillati</taxon>
        <taxon>Bacillota</taxon>
        <taxon>Bacilli</taxon>
        <taxon>Bacillales</taxon>
        <taxon>Bacillaceae</taxon>
        <taxon>Halalkalibacter</taxon>
    </lineage>
</organism>
<dbReference type="EMBL" id="BAUU01000037">
    <property type="protein sequence ID" value="GAE32497.1"/>
    <property type="molecule type" value="Genomic_DNA"/>
</dbReference>
<dbReference type="AlphaFoldDB" id="W4QKS5"/>
<dbReference type="SUPFAM" id="SSF56349">
    <property type="entry name" value="DNA breaking-rejoining enzymes"/>
    <property type="match status" value="1"/>
</dbReference>
<evidence type="ECO:0008006" key="4">
    <source>
        <dbReference type="Google" id="ProtNLM"/>
    </source>
</evidence>
<name>W4QKS5_9BACI</name>
<dbReference type="Proteomes" id="UP000018895">
    <property type="component" value="Unassembled WGS sequence"/>
</dbReference>
<protein>
    <recommendedName>
        <fullName evidence="4">Integrase</fullName>
    </recommendedName>
</protein>
<dbReference type="GO" id="GO:0003677">
    <property type="term" value="F:DNA binding"/>
    <property type="evidence" value="ECO:0007669"/>
    <property type="project" value="InterPro"/>
</dbReference>
<reference evidence="2" key="1">
    <citation type="journal article" date="2014" name="Genome Announc.">
        <title>Draft Genome Sequences of Three Alkaliphilic Bacillus Strains, Bacillus wakoensis JCM 9140T, Bacillus akibai JCM 9157T, and Bacillus hemicellulosilyticus JCM 9152T.</title>
        <authorList>
            <person name="Yuki M."/>
            <person name="Oshima K."/>
            <person name="Suda W."/>
            <person name="Oshida Y."/>
            <person name="Kitamura K."/>
            <person name="Iida T."/>
            <person name="Hattori M."/>
            <person name="Ohkuma M."/>
        </authorList>
    </citation>
    <scope>NUCLEOTIDE SEQUENCE [LARGE SCALE GENOMIC DNA]</scope>
    <source>
        <strain evidence="2">JCM 9152</strain>
    </source>
</reference>
<sequence length="55" mass="6128">MLAEAGVDIATIMNKVGHDDVKTTMKVYTYITNKMKKDASAKLNTLYGDILHKIN</sequence>
<comment type="caution">
    <text evidence="2">The sequence shown here is derived from an EMBL/GenBank/DDBJ whole genome shotgun (WGS) entry which is preliminary data.</text>
</comment>
<gene>
    <name evidence="2" type="ORF">JCM9152_4032</name>
</gene>
<accession>W4QKS5</accession>
<dbReference type="GO" id="GO:0015074">
    <property type="term" value="P:DNA integration"/>
    <property type="evidence" value="ECO:0007669"/>
    <property type="project" value="InterPro"/>
</dbReference>
<proteinExistence type="predicted"/>
<keyword evidence="1" id="KW-0233">DNA recombination</keyword>
<dbReference type="Gene3D" id="1.10.443.10">
    <property type="entry name" value="Intergrase catalytic core"/>
    <property type="match status" value="1"/>
</dbReference>
<keyword evidence="3" id="KW-1185">Reference proteome</keyword>
<dbReference type="GO" id="GO:0006310">
    <property type="term" value="P:DNA recombination"/>
    <property type="evidence" value="ECO:0007669"/>
    <property type="project" value="UniProtKB-KW"/>
</dbReference>
<evidence type="ECO:0000313" key="2">
    <source>
        <dbReference type="EMBL" id="GAE32497.1"/>
    </source>
</evidence>
<evidence type="ECO:0000313" key="3">
    <source>
        <dbReference type="Proteomes" id="UP000018895"/>
    </source>
</evidence>
<evidence type="ECO:0000256" key="1">
    <source>
        <dbReference type="ARBA" id="ARBA00023172"/>
    </source>
</evidence>
<dbReference type="InterPro" id="IPR013762">
    <property type="entry name" value="Integrase-like_cat_sf"/>
</dbReference>
<dbReference type="InterPro" id="IPR011010">
    <property type="entry name" value="DNA_brk_join_enz"/>
</dbReference>